<reference evidence="2 3" key="1">
    <citation type="submission" date="2011-05" db="EMBL/GenBank/DDBJ databases">
        <title>Whole genome sequence of Microlunatus phosphovorus NM-1.</title>
        <authorList>
            <person name="Hosoyama A."/>
            <person name="Sasaki K."/>
            <person name="Harada T."/>
            <person name="Igarashi R."/>
            <person name="Kawakoshi A."/>
            <person name="Sasagawa M."/>
            <person name="Fukada J."/>
            <person name="Nakamura S."/>
            <person name="Katano Y."/>
            <person name="Hanada S."/>
            <person name="Kamagata Y."/>
            <person name="Nakamura N."/>
            <person name="Yamazaki S."/>
            <person name="Fujita N."/>
        </authorList>
    </citation>
    <scope>NUCLEOTIDE SEQUENCE [LARGE SCALE GENOMIC DNA]</scope>
    <source>
        <strain evidence="3">ATCC 700054 / DSM 10555 / JCM 9379 / NBRC 101784 / NCIMB 13414 / VKM Ac-1990 / NM-1</strain>
    </source>
</reference>
<dbReference type="Proteomes" id="UP000007947">
    <property type="component" value="Chromosome"/>
</dbReference>
<dbReference type="EMBL" id="AP012204">
    <property type="protein sequence ID" value="BAK35161.1"/>
    <property type="molecule type" value="Genomic_DNA"/>
</dbReference>
<dbReference type="STRING" id="1032480.MLP_21470"/>
<evidence type="ECO:0000313" key="3">
    <source>
        <dbReference type="Proteomes" id="UP000007947"/>
    </source>
</evidence>
<sequence length="205" mass="22248">MTFAASELIVPSGWVGVPTRQLINARSGSALWMSTAVQLVRADDRLVARFVCAARSIRATMTHYKDKVWQEGAVQVYLRPPGDPRLYEFQLSPLGTTRDLLVHDPGTPAQVFDDSWSCEGLATAAWIHRDEDGKVEGWEAAFMIPLAAMVGADVASAAGWRVGVFRLEYDPVEFGALAADPTAGAHADVFLVDLDSWVARATSSV</sequence>
<dbReference type="HOGENOM" id="CLU_1336227_0_0_11"/>
<dbReference type="SUPFAM" id="SSF49344">
    <property type="entry name" value="CBD9-like"/>
    <property type="match status" value="1"/>
</dbReference>
<dbReference type="CDD" id="cd09620">
    <property type="entry name" value="CBM9_like_3"/>
    <property type="match status" value="1"/>
</dbReference>
<feature type="domain" description="Carbohydrate-binding" evidence="1">
    <location>
        <begin position="37"/>
        <end position="162"/>
    </location>
</feature>
<dbReference type="Pfam" id="PF16011">
    <property type="entry name" value="CBM9_2"/>
    <property type="match status" value="1"/>
</dbReference>
<accession>F5XDY8</accession>
<gene>
    <name evidence="2" type="ordered locus">MLP_21470</name>
</gene>
<proteinExistence type="predicted"/>
<protein>
    <recommendedName>
        <fullName evidence="1">Carbohydrate-binding domain-containing protein</fullName>
    </recommendedName>
</protein>
<organism evidence="2 3">
    <name type="scientific">Microlunatus phosphovorus (strain ATCC 700054 / DSM 10555 / JCM 9379 / NBRC 101784 / NCIMB 13414 / VKM Ac-1990 / NM-1)</name>
    <dbReference type="NCBI Taxonomy" id="1032480"/>
    <lineage>
        <taxon>Bacteria</taxon>
        <taxon>Bacillati</taxon>
        <taxon>Actinomycetota</taxon>
        <taxon>Actinomycetes</taxon>
        <taxon>Propionibacteriales</taxon>
        <taxon>Propionibacteriaceae</taxon>
        <taxon>Microlunatus</taxon>
    </lineage>
</organism>
<dbReference type="InterPro" id="IPR010502">
    <property type="entry name" value="Carb-bd_dom_fam9"/>
</dbReference>
<name>F5XDY8_MICPN</name>
<dbReference type="KEGG" id="mph:MLP_21470"/>
<evidence type="ECO:0000313" key="2">
    <source>
        <dbReference type="EMBL" id="BAK35161.1"/>
    </source>
</evidence>
<dbReference type="AlphaFoldDB" id="F5XDY8"/>
<keyword evidence="3" id="KW-1185">Reference proteome</keyword>
<dbReference type="Gene3D" id="2.60.40.1190">
    <property type="match status" value="1"/>
</dbReference>
<evidence type="ECO:0000259" key="1">
    <source>
        <dbReference type="Pfam" id="PF16011"/>
    </source>
</evidence>